<dbReference type="InterPro" id="IPR010610">
    <property type="entry name" value="EryCIII-like_C"/>
</dbReference>
<dbReference type="InterPro" id="IPR050426">
    <property type="entry name" value="Glycosyltransferase_28"/>
</dbReference>
<feature type="non-terminal residue" evidence="3">
    <location>
        <position position="1"/>
    </location>
</feature>
<comment type="caution">
    <text evidence="3">The sequence shown here is derived from an EMBL/GenBank/DDBJ whole genome shotgun (WGS) entry which is preliminary data.</text>
</comment>
<gene>
    <name evidence="3" type="ORF">PCOR1329_LOCUS62968</name>
</gene>
<dbReference type="Gene3D" id="3.40.50.2000">
    <property type="entry name" value="Glycogen Phosphorylase B"/>
    <property type="match status" value="1"/>
</dbReference>
<evidence type="ECO:0000259" key="2">
    <source>
        <dbReference type="Pfam" id="PF06722"/>
    </source>
</evidence>
<dbReference type="Pfam" id="PF06722">
    <property type="entry name" value="EryCIII-like_C"/>
    <property type="match status" value="1"/>
</dbReference>
<sequence length="172" mass="18751">APEQAHGVVRDHRPGGGPPDLGRALGGGTGDLILVYADENVFFISTAPHQWLFPRCCSALHHGGSGSTAASLRAGRPTIVCPDLDDTKYWAEQVERLQVGVQIRPRWDLDRRMANVHEVAAAIRKCDTPDIVERAAELGRRLREEDGVGRAVSIISRFAKERAKSRPLPSCA</sequence>
<accession>A0ABN9W0R5</accession>
<evidence type="ECO:0000313" key="4">
    <source>
        <dbReference type="Proteomes" id="UP001189429"/>
    </source>
</evidence>
<organism evidence="3 4">
    <name type="scientific">Prorocentrum cordatum</name>
    <dbReference type="NCBI Taxonomy" id="2364126"/>
    <lineage>
        <taxon>Eukaryota</taxon>
        <taxon>Sar</taxon>
        <taxon>Alveolata</taxon>
        <taxon>Dinophyceae</taxon>
        <taxon>Prorocentrales</taxon>
        <taxon>Prorocentraceae</taxon>
        <taxon>Prorocentrum</taxon>
    </lineage>
</organism>
<dbReference type="SUPFAM" id="SSF53756">
    <property type="entry name" value="UDP-Glycosyltransferase/glycogen phosphorylase"/>
    <property type="match status" value="1"/>
</dbReference>
<name>A0ABN9W0R5_9DINO</name>
<dbReference type="PANTHER" id="PTHR48050:SF13">
    <property type="entry name" value="STEROL 3-BETA-GLUCOSYLTRANSFERASE UGT80A2"/>
    <property type="match status" value="1"/>
</dbReference>
<dbReference type="Proteomes" id="UP001189429">
    <property type="component" value="Unassembled WGS sequence"/>
</dbReference>
<evidence type="ECO:0000313" key="3">
    <source>
        <dbReference type="EMBL" id="CAK0879571.1"/>
    </source>
</evidence>
<feature type="region of interest" description="Disordered" evidence="1">
    <location>
        <begin position="1"/>
        <end position="23"/>
    </location>
</feature>
<feature type="domain" description="Erythromycin biosynthesis protein CIII-like C-terminal" evidence="2">
    <location>
        <begin position="39"/>
        <end position="108"/>
    </location>
</feature>
<keyword evidence="4" id="KW-1185">Reference proteome</keyword>
<dbReference type="PANTHER" id="PTHR48050">
    <property type="entry name" value="STEROL 3-BETA-GLUCOSYLTRANSFERASE"/>
    <property type="match status" value="1"/>
</dbReference>
<evidence type="ECO:0000256" key="1">
    <source>
        <dbReference type="SAM" id="MobiDB-lite"/>
    </source>
</evidence>
<proteinExistence type="predicted"/>
<reference evidence="3" key="1">
    <citation type="submission" date="2023-10" db="EMBL/GenBank/DDBJ databases">
        <authorList>
            <person name="Chen Y."/>
            <person name="Shah S."/>
            <person name="Dougan E. K."/>
            <person name="Thang M."/>
            <person name="Chan C."/>
        </authorList>
    </citation>
    <scope>NUCLEOTIDE SEQUENCE [LARGE SCALE GENOMIC DNA]</scope>
</reference>
<dbReference type="EMBL" id="CAUYUJ010017975">
    <property type="protein sequence ID" value="CAK0879571.1"/>
    <property type="molecule type" value="Genomic_DNA"/>
</dbReference>
<protein>
    <recommendedName>
        <fullName evidence="2">Erythromycin biosynthesis protein CIII-like C-terminal domain-containing protein</fullName>
    </recommendedName>
</protein>